<dbReference type="RefSeq" id="WP_139020159.1">
    <property type="nucleotide sequence ID" value="NZ_VDDR01000020.1"/>
</dbReference>
<accession>A0ABD7R9D3</accession>
<dbReference type="EMBL" id="VDDR01000020">
    <property type="protein sequence ID" value="TNB92582.1"/>
    <property type="molecule type" value="Genomic_DNA"/>
</dbReference>
<dbReference type="AlphaFoldDB" id="A0ABD7R9D3"/>
<dbReference type="Proteomes" id="UP000309400">
    <property type="component" value="Unassembled WGS sequence"/>
</dbReference>
<reference evidence="1 2" key="1">
    <citation type="submission" date="2019-06" db="EMBL/GenBank/DDBJ databases">
        <title>Biocontrol Bacillus strains from Vietnam.</title>
        <authorList>
            <person name="Borriss R."/>
            <person name="Lasch P."/>
            <person name="Thanh Tam L.T."/>
        </authorList>
    </citation>
    <scope>NUCLEOTIDE SEQUENCE [LARGE SCALE GENOMIC DNA]</scope>
    <source>
        <strain evidence="1 2">A8</strain>
    </source>
</reference>
<proteinExistence type="predicted"/>
<evidence type="ECO:0000313" key="1">
    <source>
        <dbReference type="EMBL" id="TNB92582.1"/>
    </source>
</evidence>
<organism evidence="1 2">
    <name type="scientific">Bacillus cereus</name>
    <dbReference type="NCBI Taxonomy" id="1396"/>
    <lineage>
        <taxon>Bacteria</taxon>
        <taxon>Bacillati</taxon>
        <taxon>Bacillota</taxon>
        <taxon>Bacilli</taxon>
        <taxon>Bacillales</taxon>
        <taxon>Bacillaceae</taxon>
        <taxon>Bacillus</taxon>
        <taxon>Bacillus cereus group</taxon>
    </lineage>
</organism>
<protein>
    <submittedName>
        <fullName evidence="1">Uncharacterized protein</fullName>
    </submittedName>
</protein>
<evidence type="ECO:0000313" key="2">
    <source>
        <dbReference type="Proteomes" id="UP000309400"/>
    </source>
</evidence>
<gene>
    <name evidence="1" type="ORF">FHG65_26555</name>
</gene>
<sequence>MNSYLEVLSKSIQFGEETLKKIERKTDLKIEHKIILSLYRKLLEQVDGNYILADHKLEGPARVLIRSALETVLAIKYIIQEKRRIKDRALSYYIGFLKTDLQVAKDSLELDFNDIYINKKELELSIKRSESILNQRQFNKVLSEWERVNEKSIYEPKWYSLFNGPTSIKRLVDVVADDEIYLLYGLLSKEAHGYQALSAVIHKDLTKDEFALKPIRNEISDAIIKYTRTLLTGITMKIIKIIAPEFNPDLIKFAKEIGIISKTHPFVIPKI</sequence>
<comment type="caution">
    <text evidence="1">The sequence shown here is derived from an EMBL/GenBank/DDBJ whole genome shotgun (WGS) entry which is preliminary data.</text>
</comment>
<dbReference type="InterPro" id="IPR043733">
    <property type="entry name" value="DUF5677"/>
</dbReference>
<name>A0ABD7R9D3_BACCE</name>
<dbReference type="Pfam" id="PF18928">
    <property type="entry name" value="DUF5677"/>
    <property type="match status" value="1"/>
</dbReference>